<gene>
    <name evidence="1" type="ORF">O6H91_20G026600</name>
</gene>
<comment type="caution">
    <text evidence="1">The sequence shown here is derived from an EMBL/GenBank/DDBJ whole genome shotgun (WGS) entry which is preliminary data.</text>
</comment>
<dbReference type="EMBL" id="CM055111">
    <property type="protein sequence ID" value="KAJ7519182.1"/>
    <property type="molecule type" value="Genomic_DNA"/>
</dbReference>
<organism evidence="1 2">
    <name type="scientific">Diphasiastrum complanatum</name>
    <name type="common">Issler's clubmoss</name>
    <name type="synonym">Lycopodium complanatum</name>
    <dbReference type="NCBI Taxonomy" id="34168"/>
    <lineage>
        <taxon>Eukaryota</taxon>
        <taxon>Viridiplantae</taxon>
        <taxon>Streptophyta</taxon>
        <taxon>Embryophyta</taxon>
        <taxon>Tracheophyta</taxon>
        <taxon>Lycopodiopsida</taxon>
        <taxon>Lycopodiales</taxon>
        <taxon>Lycopodiaceae</taxon>
        <taxon>Lycopodioideae</taxon>
        <taxon>Diphasiastrum</taxon>
    </lineage>
</organism>
<dbReference type="Proteomes" id="UP001162992">
    <property type="component" value="Chromosome 20"/>
</dbReference>
<name>A0ACC2APW1_DIPCM</name>
<reference evidence="2" key="1">
    <citation type="journal article" date="2024" name="Proc. Natl. Acad. Sci. U.S.A.">
        <title>Extraordinary preservation of gene collinearity over three hundred million years revealed in homosporous lycophytes.</title>
        <authorList>
            <person name="Li C."/>
            <person name="Wickell D."/>
            <person name="Kuo L.Y."/>
            <person name="Chen X."/>
            <person name="Nie B."/>
            <person name="Liao X."/>
            <person name="Peng D."/>
            <person name="Ji J."/>
            <person name="Jenkins J."/>
            <person name="Williams M."/>
            <person name="Shu S."/>
            <person name="Plott C."/>
            <person name="Barry K."/>
            <person name="Rajasekar S."/>
            <person name="Grimwood J."/>
            <person name="Han X."/>
            <person name="Sun S."/>
            <person name="Hou Z."/>
            <person name="He W."/>
            <person name="Dai G."/>
            <person name="Sun C."/>
            <person name="Schmutz J."/>
            <person name="Leebens-Mack J.H."/>
            <person name="Li F.W."/>
            <person name="Wang L."/>
        </authorList>
    </citation>
    <scope>NUCLEOTIDE SEQUENCE [LARGE SCALE GENOMIC DNA]</scope>
    <source>
        <strain evidence="2">cv. PW_Plant_1</strain>
    </source>
</reference>
<keyword evidence="2" id="KW-1185">Reference proteome</keyword>
<protein>
    <submittedName>
        <fullName evidence="1">Uncharacterized protein</fullName>
    </submittedName>
</protein>
<sequence>MSCRCVGIATAAFARAILEGSTQAGVWFPEEDGALDVPSRQKLLDRASQGAFNFLMNKPPWMVETVAKEIGFGIFLQ</sequence>
<evidence type="ECO:0000313" key="2">
    <source>
        <dbReference type="Proteomes" id="UP001162992"/>
    </source>
</evidence>
<proteinExistence type="predicted"/>
<accession>A0ACC2APW1</accession>
<evidence type="ECO:0000313" key="1">
    <source>
        <dbReference type="EMBL" id="KAJ7519182.1"/>
    </source>
</evidence>